<evidence type="ECO:0000313" key="1">
    <source>
        <dbReference type="EMBL" id="MEX1670236.1"/>
    </source>
</evidence>
<dbReference type="Proteomes" id="UP001557485">
    <property type="component" value="Unassembled WGS sequence"/>
</dbReference>
<evidence type="ECO:0008006" key="3">
    <source>
        <dbReference type="Google" id="ProtNLM"/>
    </source>
</evidence>
<accession>A0ABV3U8L0</accession>
<name>A0ABV3U8L0_9GAMM</name>
<organism evidence="1 2">
    <name type="scientific">Zhongshania guokunii</name>
    <dbReference type="NCBI Taxonomy" id="641783"/>
    <lineage>
        <taxon>Bacteria</taxon>
        <taxon>Pseudomonadati</taxon>
        <taxon>Pseudomonadota</taxon>
        <taxon>Gammaproteobacteria</taxon>
        <taxon>Cellvibrionales</taxon>
        <taxon>Spongiibacteraceae</taxon>
        <taxon>Zhongshania</taxon>
    </lineage>
</organism>
<dbReference type="SUPFAM" id="SSF56059">
    <property type="entry name" value="Glutathione synthetase ATP-binding domain-like"/>
    <property type="match status" value="1"/>
</dbReference>
<evidence type="ECO:0000313" key="2">
    <source>
        <dbReference type="Proteomes" id="UP001557485"/>
    </source>
</evidence>
<protein>
    <recommendedName>
        <fullName evidence="3">ATP-grasp domain-containing protein</fullName>
    </recommendedName>
</protein>
<dbReference type="EMBL" id="JBFRYA010000014">
    <property type="protein sequence ID" value="MEX1670236.1"/>
    <property type="molecule type" value="Genomic_DNA"/>
</dbReference>
<gene>
    <name evidence="1" type="ORF">AB4876_15050</name>
</gene>
<reference evidence="1 2" key="1">
    <citation type="journal article" date="2011" name="Int. J. Syst. Evol. Microbiol.">
        <title>Zhongshania antarctica gen. nov., sp. nov. and Zhongshania guokunii sp. nov., gammaproteobacteria respectively isolated from coastal attached (fast) ice and surface seawater of the Antarctic.</title>
        <authorList>
            <person name="Li H.J."/>
            <person name="Zhang X.Y."/>
            <person name="Chen C.X."/>
            <person name="Zhang Y.J."/>
            <person name="Gao Z.M."/>
            <person name="Yu Y."/>
            <person name="Chen X.L."/>
            <person name="Chen B."/>
            <person name="Zhang Y.Z."/>
        </authorList>
    </citation>
    <scope>NUCLEOTIDE SEQUENCE [LARGE SCALE GENOMIC DNA]</scope>
    <source>
        <strain evidence="1 2">ZS6-22T</strain>
    </source>
</reference>
<proteinExistence type="predicted"/>
<dbReference type="RefSeq" id="WP_368382581.1">
    <property type="nucleotide sequence ID" value="NZ_JBFRYA010000014.1"/>
</dbReference>
<comment type="caution">
    <text evidence="1">The sequence shown here is derived from an EMBL/GenBank/DDBJ whole genome shotgun (WGS) entry which is preliminary data.</text>
</comment>
<keyword evidence="2" id="KW-1185">Reference proteome</keyword>
<sequence>MSNSFGLPVLDQPVPVSPGALRLVTTGIETLWARILAMNPQADSRPMLLSYDVHPTSEGPVLIEVNTNAGGVLTAMQAAREGNECCADWEHGQLEKRLLTLFRHDLLGADPHSTGVVAIVDDQLMSQALLAEMHALADLIRPDAMDVRVLDAAELTYSEGRLRHQNTSIDRVYWRSTDFLLAEPAHESILRAVSEGTTILAPSPAAYTAIADKRRFIEWSSQPELARDETSGLSFRIAETLPMDERATEEWYADRSQWVFKPASGYASRGVYVGKSISRKKLAELPADAYLAQRYAAHPLIDRDGREWKYDVRFFANRGKIIGAAARVFHGQVVGMREPGSGFAPIRVGAACCLIGALAVAQNKLSSCSPRLNPK</sequence>